<evidence type="ECO:0000256" key="6">
    <source>
        <dbReference type="SAM" id="Phobius"/>
    </source>
</evidence>
<dbReference type="PANTHER" id="PTHR23513:SF6">
    <property type="entry name" value="MAJOR FACILITATOR SUPERFAMILY ASSOCIATED DOMAIN-CONTAINING PROTEIN"/>
    <property type="match status" value="1"/>
</dbReference>
<dbReference type="InterPro" id="IPR036259">
    <property type="entry name" value="MFS_trans_sf"/>
</dbReference>
<evidence type="ECO:0000256" key="5">
    <source>
        <dbReference type="ARBA" id="ARBA00023136"/>
    </source>
</evidence>
<evidence type="ECO:0008006" key="9">
    <source>
        <dbReference type="Google" id="ProtNLM"/>
    </source>
</evidence>
<sequence>MSTLGGAFGTLANGWVLFELTGSETALSTLWILYFLPSLVVQLAAGSYLDRWRRTRILFWSHGLRGMLFLFPAALWWAGALEPWHLYGVSAVSGVIQAVYAPASLAAIPSVVPSMLLQGANARLDGTFRLLSMLGPVIGGGVVAAWGPTLTWAAVVCSFLGGASLLAGIKEERPPRQPQGTTWVKQFQEEIDIFRNQSIFWVLARFLAVVQLGVGVLMVLGLPFVSRELERGRSRLWLVCGRFSPGICPRLSAPFPDGATGPPAAGDAGRQSAGRSHFCRAFPGGKYRDCRGAGDHRRDECPLFSCLLHHALSETGPSAGWKPREKVPEVGVGMKVEEGLQESYRKRLY</sequence>
<dbReference type="EMBL" id="BMEX01000004">
    <property type="protein sequence ID" value="GGA43095.1"/>
    <property type="molecule type" value="Genomic_DNA"/>
</dbReference>
<organism evidence="7 8">
    <name type="scientific">Kroppenstedtia guangzhouensis</name>
    <dbReference type="NCBI Taxonomy" id="1274356"/>
    <lineage>
        <taxon>Bacteria</taxon>
        <taxon>Bacillati</taxon>
        <taxon>Bacillota</taxon>
        <taxon>Bacilli</taxon>
        <taxon>Bacillales</taxon>
        <taxon>Thermoactinomycetaceae</taxon>
        <taxon>Kroppenstedtia</taxon>
    </lineage>
</organism>
<dbReference type="RefSeq" id="WP_188431515.1">
    <property type="nucleotide sequence ID" value="NZ_BMEX01000004.1"/>
</dbReference>
<dbReference type="Proteomes" id="UP000617979">
    <property type="component" value="Unassembled WGS sequence"/>
</dbReference>
<keyword evidence="3 6" id="KW-0812">Transmembrane</keyword>
<evidence type="ECO:0000256" key="3">
    <source>
        <dbReference type="ARBA" id="ARBA00022692"/>
    </source>
</evidence>
<comment type="caution">
    <text evidence="7">The sequence shown here is derived from an EMBL/GenBank/DDBJ whole genome shotgun (WGS) entry which is preliminary data.</text>
</comment>
<dbReference type="InterPro" id="IPR011701">
    <property type="entry name" value="MFS"/>
</dbReference>
<feature type="transmembrane region" description="Helical" evidence="6">
    <location>
        <begin position="128"/>
        <end position="146"/>
    </location>
</feature>
<reference evidence="8" key="1">
    <citation type="journal article" date="2019" name="Int. J. Syst. Evol. Microbiol.">
        <title>The Global Catalogue of Microorganisms (GCM) 10K type strain sequencing project: providing services to taxonomists for standard genome sequencing and annotation.</title>
        <authorList>
            <consortium name="The Broad Institute Genomics Platform"/>
            <consortium name="The Broad Institute Genome Sequencing Center for Infectious Disease"/>
            <person name="Wu L."/>
            <person name="Ma J."/>
        </authorList>
    </citation>
    <scope>NUCLEOTIDE SEQUENCE [LARGE SCALE GENOMIC DNA]</scope>
    <source>
        <strain evidence="8">CGMCC 1.12404</strain>
    </source>
</reference>
<evidence type="ECO:0000313" key="8">
    <source>
        <dbReference type="Proteomes" id="UP000617979"/>
    </source>
</evidence>
<dbReference type="CDD" id="cd06173">
    <property type="entry name" value="MFS_MefA_like"/>
    <property type="match status" value="1"/>
</dbReference>
<keyword evidence="5 6" id="KW-0472">Membrane</keyword>
<gene>
    <name evidence="7" type="ORF">GCM10007416_15190</name>
</gene>
<comment type="subcellular location">
    <subcellularLocation>
        <location evidence="1">Cell membrane</location>
        <topology evidence="1">Multi-pass membrane protein</topology>
    </subcellularLocation>
</comment>
<dbReference type="Pfam" id="PF07690">
    <property type="entry name" value="MFS_1"/>
    <property type="match status" value="1"/>
</dbReference>
<keyword evidence="8" id="KW-1185">Reference proteome</keyword>
<feature type="transmembrane region" description="Helical" evidence="6">
    <location>
        <begin position="25"/>
        <end position="45"/>
    </location>
</feature>
<evidence type="ECO:0000256" key="2">
    <source>
        <dbReference type="ARBA" id="ARBA00022475"/>
    </source>
</evidence>
<feature type="transmembrane region" description="Helical" evidence="6">
    <location>
        <begin position="84"/>
        <end position="108"/>
    </location>
</feature>
<feature type="transmembrane region" description="Helical" evidence="6">
    <location>
        <begin position="57"/>
        <end position="78"/>
    </location>
</feature>
<keyword evidence="4 6" id="KW-1133">Transmembrane helix</keyword>
<evidence type="ECO:0000313" key="7">
    <source>
        <dbReference type="EMBL" id="GGA43095.1"/>
    </source>
</evidence>
<keyword evidence="2" id="KW-1003">Cell membrane</keyword>
<dbReference type="Gene3D" id="1.20.1250.20">
    <property type="entry name" value="MFS general substrate transporter like domains"/>
    <property type="match status" value="1"/>
</dbReference>
<dbReference type="SUPFAM" id="SSF103473">
    <property type="entry name" value="MFS general substrate transporter"/>
    <property type="match status" value="1"/>
</dbReference>
<accession>A0ABQ1GGB1</accession>
<protein>
    <recommendedName>
        <fullName evidence="9">Major Facilitator Superfamily protein</fullName>
    </recommendedName>
</protein>
<evidence type="ECO:0000256" key="1">
    <source>
        <dbReference type="ARBA" id="ARBA00004651"/>
    </source>
</evidence>
<proteinExistence type="predicted"/>
<feature type="transmembrane region" description="Helical" evidence="6">
    <location>
        <begin position="202"/>
        <end position="225"/>
    </location>
</feature>
<dbReference type="PANTHER" id="PTHR23513">
    <property type="entry name" value="INTEGRAL MEMBRANE EFFLUX PROTEIN-RELATED"/>
    <property type="match status" value="1"/>
</dbReference>
<evidence type="ECO:0000256" key="4">
    <source>
        <dbReference type="ARBA" id="ARBA00022989"/>
    </source>
</evidence>
<name>A0ABQ1GGB1_9BACL</name>